<dbReference type="AlphaFoldDB" id="A0A9D5HFQ4"/>
<comment type="caution">
    <text evidence="1">The sequence shown here is derived from an EMBL/GenBank/DDBJ whole genome shotgun (WGS) entry which is preliminary data.</text>
</comment>
<sequence length="90" mass="10588">MPPLEVGDFPQVDLMEFKAMNGELFKDIHSVVSASQELINNSMYQEMFPEFIDEFDDQFPSLHDGFGEYSKFIEISELEEEFREVDNLKR</sequence>
<dbReference type="EMBL" id="JAGGNH010000004">
    <property type="protein sequence ID" value="KAJ0974553.1"/>
    <property type="molecule type" value="Genomic_DNA"/>
</dbReference>
<keyword evidence="2" id="KW-1185">Reference proteome</keyword>
<reference evidence="1" key="1">
    <citation type="submission" date="2021-03" db="EMBL/GenBank/DDBJ databases">
        <authorList>
            <person name="Li Z."/>
            <person name="Yang C."/>
        </authorList>
    </citation>
    <scope>NUCLEOTIDE SEQUENCE</scope>
    <source>
        <strain evidence="1">Dzin_1.0</strain>
        <tissue evidence="1">Leaf</tissue>
    </source>
</reference>
<gene>
    <name evidence="1" type="ORF">J5N97_016518</name>
</gene>
<accession>A0A9D5HFQ4</accession>
<proteinExistence type="predicted"/>
<organism evidence="1 2">
    <name type="scientific">Dioscorea zingiberensis</name>
    <dbReference type="NCBI Taxonomy" id="325984"/>
    <lineage>
        <taxon>Eukaryota</taxon>
        <taxon>Viridiplantae</taxon>
        <taxon>Streptophyta</taxon>
        <taxon>Embryophyta</taxon>
        <taxon>Tracheophyta</taxon>
        <taxon>Spermatophyta</taxon>
        <taxon>Magnoliopsida</taxon>
        <taxon>Liliopsida</taxon>
        <taxon>Dioscoreales</taxon>
        <taxon>Dioscoreaceae</taxon>
        <taxon>Dioscorea</taxon>
    </lineage>
</organism>
<evidence type="ECO:0000313" key="2">
    <source>
        <dbReference type="Proteomes" id="UP001085076"/>
    </source>
</evidence>
<dbReference type="Proteomes" id="UP001085076">
    <property type="component" value="Miscellaneous, Linkage group lg04"/>
</dbReference>
<evidence type="ECO:0000313" key="1">
    <source>
        <dbReference type="EMBL" id="KAJ0974553.1"/>
    </source>
</evidence>
<name>A0A9D5HFQ4_9LILI</name>
<reference evidence="1" key="2">
    <citation type="journal article" date="2022" name="Hortic Res">
        <title>The genome of Dioscorea zingiberensis sheds light on the biosynthesis, origin and evolution of the medicinally important diosgenin saponins.</title>
        <authorList>
            <person name="Li Y."/>
            <person name="Tan C."/>
            <person name="Li Z."/>
            <person name="Guo J."/>
            <person name="Li S."/>
            <person name="Chen X."/>
            <person name="Wang C."/>
            <person name="Dai X."/>
            <person name="Yang H."/>
            <person name="Song W."/>
            <person name="Hou L."/>
            <person name="Xu J."/>
            <person name="Tong Z."/>
            <person name="Xu A."/>
            <person name="Yuan X."/>
            <person name="Wang W."/>
            <person name="Yang Q."/>
            <person name="Chen L."/>
            <person name="Sun Z."/>
            <person name="Wang K."/>
            <person name="Pan B."/>
            <person name="Chen J."/>
            <person name="Bao Y."/>
            <person name="Liu F."/>
            <person name="Qi X."/>
            <person name="Gang D.R."/>
            <person name="Wen J."/>
            <person name="Li J."/>
        </authorList>
    </citation>
    <scope>NUCLEOTIDE SEQUENCE</scope>
    <source>
        <strain evidence="1">Dzin_1.0</strain>
    </source>
</reference>
<protein>
    <submittedName>
        <fullName evidence="1">Uncharacterized protein</fullName>
    </submittedName>
</protein>